<dbReference type="SUPFAM" id="SSF50104">
    <property type="entry name" value="Translation proteins SH3-like domain"/>
    <property type="match status" value="1"/>
</dbReference>
<dbReference type="PROSITE" id="PS01014">
    <property type="entry name" value="NUSG"/>
    <property type="match status" value="1"/>
</dbReference>
<evidence type="ECO:0000256" key="1">
    <source>
        <dbReference type="ARBA" id="ARBA00022472"/>
    </source>
</evidence>
<dbReference type="Gene3D" id="3.30.70.940">
    <property type="entry name" value="NusG, N-terminal domain"/>
    <property type="match status" value="1"/>
</dbReference>
<evidence type="ECO:0000256" key="6">
    <source>
        <dbReference type="NCBIfam" id="TIGR00922"/>
    </source>
</evidence>
<evidence type="ECO:0000313" key="11">
    <source>
        <dbReference type="Proteomes" id="UP000029922"/>
    </source>
</evidence>
<dbReference type="InterPro" id="IPR001062">
    <property type="entry name" value="Transcrpt_antiterm_NusG"/>
</dbReference>
<dbReference type="PANTHER" id="PTHR30265:SF2">
    <property type="entry name" value="TRANSCRIPTION TERMINATION_ANTITERMINATION PROTEIN NUSG"/>
    <property type="match status" value="1"/>
</dbReference>
<proteinExistence type="inferred from homology"/>
<dbReference type="GO" id="GO:0006354">
    <property type="term" value="P:DNA-templated transcription elongation"/>
    <property type="evidence" value="ECO:0007669"/>
    <property type="project" value="UniProtKB-UniRule"/>
</dbReference>
<sequence length="177" mass="20318">MNFEWYAIQTYSGSEQSVKKAIENLIEQNNAKHRLKAIVVPTEDIFEIKDKKKKTVQRSIYPGYVFVHINLDTELWHMIQSLPRVGRFIGESKKPTPLNDNDINNILDKVHNRPAPRPKVSFATGEVIRITEGPFANFTGIVESYDMQNKKLTLNVSIFGRNTPIEINDAQVEKDFS</sequence>
<dbReference type="CDD" id="cd09891">
    <property type="entry name" value="NGN_Bact_1"/>
    <property type="match status" value="1"/>
</dbReference>
<evidence type="ECO:0000256" key="4">
    <source>
        <dbReference type="ARBA" id="ARBA00023163"/>
    </source>
</evidence>
<evidence type="ECO:0000313" key="12">
    <source>
        <dbReference type="Proteomes" id="UP000255139"/>
    </source>
</evidence>
<dbReference type="InterPro" id="IPR036735">
    <property type="entry name" value="NGN_dom_sf"/>
</dbReference>
<keyword evidence="4 5" id="KW-0804">Transcription</keyword>
<protein>
    <recommendedName>
        <fullName evidence="5 6">Transcription termination/antitermination protein NusG</fullName>
    </recommendedName>
</protein>
<dbReference type="InterPro" id="IPR015869">
    <property type="entry name" value="Transcrpt_antiterm_NusG_bac_CS"/>
</dbReference>
<dbReference type="Gene3D" id="2.30.30.30">
    <property type="match status" value="1"/>
</dbReference>
<dbReference type="RefSeq" id="WP_034557160.1">
    <property type="nucleotide sequence ID" value="NZ_FZML01000017.1"/>
</dbReference>
<gene>
    <name evidence="5 9" type="primary">nusG</name>
    <name evidence="10" type="ORF">LS73_001665</name>
    <name evidence="9" type="ORF">NCTC12714_00120</name>
</gene>
<dbReference type="InterPro" id="IPR047050">
    <property type="entry name" value="NGN"/>
</dbReference>
<dbReference type="InterPro" id="IPR006645">
    <property type="entry name" value="NGN-like_dom"/>
</dbReference>
<feature type="domain" description="NusG-like N-terminal" evidence="8">
    <location>
        <begin position="2"/>
        <end position="110"/>
    </location>
</feature>
<dbReference type="SMART" id="SM00738">
    <property type="entry name" value="NGN"/>
    <property type="match status" value="1"/>
</dbReference>
<comment type="function">
    <text evidence="5 7">Participates in transcription elongation, termination and antitermination.</text>
</comment>
<comment type="similarity">
    <text evidence="5 7">Belongs to the NusG family.</text>
</comment>
<dbReference type="InterPro" id="IPR014722">
    <property type="entry name" value="Rib_uL2_dom2"/>
</dbReference>
<dbReference type="InterPro" id="IPR008991">
    <property type="entry name" value="Translation_prot_SH3-like_sf"/>
</dbReference>
<dbReference type="InterPro" id="IPR043425">
    <property type="entry name" value="NusG-like"/>
</dbReference>
<dbReference type="EMBL" id="JRPD02000002">
    <property type="protein sequence ID" value="TLE01406.1"/>
    <property type="molecule type" value="Genomic_DNA"/>
</dbReference>
<dbReference type="PRINTS" id="PR00338">
    <property type="entry name" value="NUSGTNSCPFCT"/>
</dbReference>
<dbReference type="NCBIfam" id="TIGR00922">
    <property type="entry name" value="nusG"/>
    <property type="match status" value="1"/>
</dbReference>
<dbReference type="GO" id="GO:0006353">
    <property type="term" value="P:DNA-templated transcription termination"/>
    <property type="evidence" value="ECO:0007669"/>
    <property type="project" value="UniProtKB-UniRule"/>
</dbReference>
<accession>A0A099TZ33</accession>
<evidence type="ECO:0000256" key="3">
    <source>
        <dbReference type="ARBA" id="ARBA00023015"/>
    </source>
</evidence>
<dbReference type="GO" id="GO:0005829">
    <property type="term" value="C:cytosol"/>
    <property type="evidence" value="ECO:0007669"/>
    <property type="project" value="TreeGrafter"/>
</dbReference>
<dbReference type="AlphaFoldDB" id="A0A099TZ33"/>
<organism evidence="9 12">
    <name type="scientific">Helicobacter muridarum</name>
    <dbReference type="NCBI Taxonomy" id="216"/>
    <lineage>
        <taxon>Bacteria</taxon>
        <taxon>Pseudomonadati</taxon>
        <taxon>Campylobacterota</taxon>
        <taxon>Epsilonproteobacteria</taxon>
        <taxon>Campylobacterales</taxon>
        <taxon>Helicobacteraceae</taxon>
        <taxon>Helicobacter</taxon>
    </lineage>
</organism>
<keyword evidence="2 5" id="KW-0889">Transcription antitermination</keyword>
<dbReference type="EMBL" id="UGJE01000002">
    <property type="protein sequence ID" value="STQ85335.1"/>
    <property type="molecule type" value="Genomic_DNA"/>
</dbReference>
<evidence type="ECO:0000256" key="7">
    <source>
        <dbReference type="RuleBase" id="RU000538"/>
    </source>
</evidence>
<keyword evidence="1 5" id="KW-0806">Transcription termination</keyword>
<evidence type="ECO:0000313" key="10">
    <source>
        <dbReference type="EMBL" id="TLE01406.1"/>
    </source>
</evidence>
<dbReference type="STRING" id="216.LS73_02600"/>
<keyword evidence="12" id="KW-1185">Reference proteome</keyword>
<evidence type="ECO:0000256" key="2">
    <source>
        <dbReference type="ARBA" id="ARBA00022814"/>
    </source>
</evidence>
<reference evidence="10 11" key="1">
    <citation type="journal article" date="2014" name="Genome Announc.">
        <title>Draft genome sequences of eight enterohepatic helicobacter species isolated from both laboratory and wild rodents.</title>
        <authorList>
            <person name="Sheh A."/>
            <person name="Shen Z."/>
            <person name="Fox J.G."/>
        </authorList>
    </citation>
    <scope>NUCLEOTIDE SEQUENCE [LARGE SCALE GENOMIC DNA]</scope>
    <source>
        <strain evidence="10 11">ST1</strain>
    </source>
</reference>
<dbReference type="CDD" id="cd06091">
    <property type="entry name" value="KOW_NusG"/>
    <property type="match status" value="1"/>
</dbReference>
<keyword evidence="3 5" id="KW-0805">Transcription regulation</keyword>
<evidence type="ECO:0000259" key="8">
    <source>
        <dbReference type="SMART" id="SM00738"/>
    </source>
</evidence>
<dbReference type="GO" id="GO:0032784">
    <property type="term" value="P:regulation of DNA-templated transcription elongation"/>
    <property type="evidence" value="ECO:0007669"/>
    <property type="project" value="InterPro"/>
</dbReference>
<dbReference type="OrthoDB" id="9809075at2"/>
<dbReference type="Proteomes" id="UP000029922">
    <property type="component" value="Unassembled WGS sequence"/>
</dbReference>
<name>A0A099TZ33_9HELI</name>
<dbReference type="PANTHER" id="PTHR30265">
    <property type="entry name" value="RHO-INTERACTING TRANSCRIPTION TERMINATION FACTOR NUSG"/>
    <property type="match status" value="1"/>
</dbReference>
<evidence type="ECO:0000313" key="9">
    <source>
        <dbReference type="EMBL" id="STQ85335.1"/>
    </source>
</evidence>
<evidence type="ECO:0000256" key="5">
    <source>
        <dbReference type="HAMAP-Rule" id="MF_00948"/>
    </source>
</evidence>
<dbReference type="HAMAP" id="MF_00948">
    <property type="entry name" value="NusG"/>
    <property type="match status" value="1"/>
</dbReference>
<dbReference type="GO" id="GO:0031564">
    <property type="term" value="P:transcription antitermination"/>
    <property type="evidence" value="ECO:0007669"/>
    <property type="project" value="UniProtKB-UniRule"/>
</dbReference>
<dbReference type="Pfam" id="PF02357">
    <property type="entry name" value="NusG"/>
    <property type="match status" value="1"/>
</dbReference>
<reference evidence="9 12" key="2">
    <citation type="submission" date="2018-06" db="EMBL/GenBank/DDBJ databases">
        <authorList>
            <consortium name="Pathogen Informatics"/>
            <person name="Doyle S."/>
        </authorList>
    </citation>
    <scope>NUCLEOTIDE SEQUENCE [LARGE SCALE GENOMIC DNA]</scope>
    <source>
        <strain evidence="9 12">NCTC12714</strain>
    </source>
</reference>
<dbReference type="SUPFAM" id="SSF82679">
    <property type="entry name" value="N-utilization substance G protein NusG, N-terminal domain"/>
    <property type="match status" value="1"/>
</dbReference>
<dbReference type="Proteomes" id="UP000255139">
    <property type="component" value="Unassembled WGS sequence"/>
</dbReference>